<feature type="domain" description="PPIase FKBP-type" evidence="3">
    <location>
        <begin position="649"/>
        <end position="707"/>
    </location>
</feature>
<feature type="transmembrane region" description="Helical" evidence="2">
    <location>
        <begin position="442"/>
        <end position="462"/>
    </location>
</feature>
<dbReference type="Gene3D" id="3.10.50.40">
    <property type="match status" value="1"/>
</dbReference>
<dbReference type="PROSITE" id="PS50059">
    <property type="entry name" value="FKBP_PPIASE"/>
    <property type="match status" value="1"/>
</dbReference>
<feature type="transmembrane region" description="Helical" evidence="2">
    <location>
        <begin position="296"/>
        <end position="314"/>
    </location>
</feature>
<keyword evidence="5" id="KW-1185">Reference proteome</keyword>
<evidence type="ECO:0000313" key="4">
    <source>
        <dbReference type="EMBL" id="EUB55181.1"/>
    </source>
</evidence>
<feature type="transmembrane region" description="Helical" evidence="2">
    <location>
        <begin position="468"/>
        <end position="490"/>
    </location>
</feature>
<evidence type="ECO:0000256" key="2">
    <source>
        <dbReference type="SAM" id="Phobius"/>
    </source>
</evidence>
<proteinExistence type="predicted"/>
<keyword evidence="1" id="KW-0413">Isomerase</keyword>
<comment type="catalytic activity">
    <reaction evidence="1">
        <text>[protein]-peptidylproline (omega=180) = [protein]-peptidylproline (omega=0)</text>
        <dbReference type="Rhea" id="RHEA:16237"/>
        <dbReference type="Rhea" id="RHEA-COMP:10747"/>
        <dbReference type="Rhea" id="RHEA-COMP:10748"/>
        <dbReference type="ChEBI" id="CHEBI:83833"/>
        <dbReference type="ChEBI" id="CHEBI:83834"/>
        <dbReference type="EC" id="5.2.1.8"/>
    </reaction>
</comment>
<sequence length="707" mass="78962">MGELGERVLLLPTNRCAAFCILLSFEAFHFGPALPPSIRIDLGSHLPESNLVNRIIFALPYDHQVYHHLFNSRIAAIFDPQTISHLPEQYTNLTTPFVDDINVPRCDNTKIFRVHFFHSQSLITGHILLSIFLLLASHSLHFQAHLGRRNVDFAYSNPSLSSGARGQGYLMGECRATKHVLVTIVLHCLVALILCLLHSLRLTISDSSLSTLLIPTSSWIEWERRGYLGTIWMGPSDSPLATLLPFYLINFLYALLIPLILHCLADTQTPLALASRGLSRLTAWWRNRQCRSCLEARAYPISFYIALTCIFISFVFHDGAAFLVIALALLLNCMSMLTKDTVRNDVDLKTTPMDGRLQILVAIQLRFALLLIFCSFLSVEQWFTFAFRAKVVFAGYKVNWLRSFQPTVFQFLLLLTTSMLLRSLPSPIVSIKDHRFRRLPPLLLALALLITLIGCLVCLGGYLHTADSLQTCLLITLATGFLLGLWVSLATTPFAVTAAMSCGQDHGHLSGFDGHYVELETEFAATILYGLEIFLEFRPNSAIYSRYLPSVGPFVWYSVANSMHEQTSLKKSFSIKDCLLPRPHTNTTIPPPITGNPTDNNEGAQTNVVQAVLDSLVLFTLAVSLFCAATLNTEKLTEVEVEIFANVGGEPIRITVGAGQIIAEWEDGLIGICEGERHRLRILSWMGYGDLIRTNSDLDFDIKNSEK</sequence>
<keyword evidence="2" id="KW-1133">Transmembrane helix</keyword>
<dbReference type="EMBL" id="APAU02000179">
    <property type="protein sequence ID" value="EUB55181.1"/>
    <property type="molecule type" value="Genomic_DNA"/>
</dbReference>
<feature type="transmembrane region" description="Helical" evidence="2">
    <location>
        <begin position="359"/>
        <end position="383"/>
    </location>
</feature>
<dbReference type="OrthoDB" id="6273936at2759"/>
<dbReference type="STRING" id="6210.W6U3M5"/>
<dbReference type="InterPro" id="IPR046357">
    <property type="entry name" value="PPIase_dom_sf"/>
</dbReference>
<keyword evidence="1" id="KW-0697">Rotamase</keyword>
<gene>
    <name evidence="4" type="ORF">EGR_09963</name>
</gene>
<evidence type="ECO:0000259" key="3">
    <source>
        <dbReference type="PROSITE" id="PS50059"/>
    </source>
</evidence>
<reference evidence="4 5" key="1">
    <citation type="journal article" date="2013" name="Nat. Genet.">
        <title>The genome of the hydatid tapeworm Echinococcus granulosus.</title>
        <authorList>
            <person name="Zheng H."/>
            <person name="Zhang W."/>
            <person name="Zhang L."/>
            <person name="Zhang Z."/>
            <person name="Li J."/>
            <person name="Lu G."/>
            <person name="Zhu Y."/>
            <person name="Wang Y."/>
            <person name="Huang Y."/>
            <person name="Liu J."/>
            <person name="Kang H."/>
            <person name="Chen J."/>
            <person name="Wang L."/>
            <person name="Chen A."/>
            <person name="Yu S."/>
            <person name="Gao Z."/>
            <person name="Jin L."/>
            <person name="Gu W."/>
            <person name="Wang Z."/>
            <person name="Zhao L."/>
            <person name="Shi B."/>
            <person name="Wen H."/>
            <person name="Lin R."/>
            <person name="Jones M.K."/>
            <person name="Brejova B."/>
            <person name="Vinar T."/>
            <person name="Zhao G."/>
            <person name="McManus D.P."/>
            <person name="Chen Z."/>
            <person name="Zhou Y."/>
            <person name="Wang S."/>
        </authorList>
    </citation>
    <scope>NUCLEOTIDE SEQUENCE [LARGE SCALE GENOMIC DNA]</scope>
</reference>
<dbReference type="EC" id="5.2.1.8" evidence="1"/>
<name>W6U3M5_ECHGR</name>
<dbReference type="CTD" id="36345678"/>
<dbReference type="GeneID" id="36345678"/>
<dbReference type="GO" id="GO:0003755">
    <property type="term" value="F:peptidyl-prolyl cis-trans isomerase activity"/>
    <property type="evidence" value="ECO:0007669"/>
    <property type="project" value="UniProtKB-KW"/>
</dbReference>
<accession>W6U3M5</accession>
<dbReference type="RefSeq" id="XP_024346377.1">
    <property type="nucleotide sequence ID" value="XM_024499212.1"/>
</dbReference>
<dbReference type="Pfam" id="PF00254">
    <property type="entry name" value="FKBP_C"/>
    <property type="match status" value="1"/>
</dbReference>
<evidence type="ECO:0000256" key="1">
    <source>
        <dbReference type="PROSITE-ProRule" id="PRU00277"/>
    </source>
</evidence>
<protein>
    <recommendedName>
        <fullName evidence="1">peptidylprolyl isomerase</fullName>
        <ecNumber evidence="1">5.2.1.8</ecNumber>
    </recommendedName>
</protein>
<feature type="transmembrane region" description="Helical" evidence="2">
    <location>
        <begin position="403"/>
        <end position="421"/>
    </location>
</feature>
<evidence type="ECO:0000313" key="5">
    <source>
        <dbReference type="Proteomes" id="UP000019149"/>
    </source>
</evidence>
<feature type="transmembrane region" description="Helical" evidence="2">
    <location>
        <begin position="244"/>
        <end position="265"/>
    </location>
</feature>
<feature type="transmembrane region" description="Helical" evidence="2">
    <location>
        <begin position="320"/>
        <end position="338"/>
    </location>
</feature>
<dbReference type="InterPro" id="IPR001179">
    <property type="entry name" value="PPIase_FKBP_dom"/>
</dbReference>
<dbReference type="KEGG" id="egl:EGR_09963"/>
<feature type="transmembrane region" description="Helical" evidence="2">
    <location>
        <begin position="122"/>
        <end position="140"/>
    </location>
</feature>
<comment type="caution">
    <text evidence="4">The sequence shown here is derived from an EMBL/GenBank/DDBJ whole genome shotgun (WGS) entry which is preliminary data.</text>
</comment>
<organism evidence="4 5">
    <name type="scientific">Echinococcus granulosus</name>
    <name type="common">Hydatid tapeworm</name>
    <dbReference type="NCBI Taxonomy" id="6210"/>
    <lineage>
        <taxon>Eukaryota</taxon>
        <taxon>Metazoa</taxon>
        <taxon>Spiralia</taxon>
        <taxon>Lophotrochozoa</taxon>
        <taxon>Platyhelminthes</taxon>
        <taxon>Cestoda</taxon>
        <taxon>Eucestoda</taxon>
        <taxon>Cyclophyllidea</taxon>
        <taxon>Taeniidae</taxon>
        <taxon>Echinococcus</taxon>
        <taxon>Echinococcus granulosus group</taxon>
    </lineage>
</organism>
<keyword evidence="2" id="KW-0472">Membrane</keyword>
<feature type="transmembrane region" description="Helical" evidence="2">
    <location>
        <begin position="180"/>
        <end position="200"/>
    </location>
</feature>
<dbReference type="Proteomes" id="UP000019149">
    <property type="component" value="Unassembled WGS sequence"/>
</dbReference>
<dbReference type="AlphaFoldDB" id="W6U3M5"/>
<dbReference type="SUPFAM" id="SSF54534">
    <property type="entry name" value="FKBP-like"/>
    <property type="match status" value="1"/>
</dbReference>
<keyword evidence="2" id="KW-0812">Transmembrane</keyword>